<keyword evidence="6 12" id="KW-0687">Ribonucleoprotein</keyword>
<evidence type="ECO:0000256" key="8">
    <source>
        <dbReference type="ARBA" id="ARBA00072223"/>
    </source>
</evidence>
<dbReference type="SMART" id="SM01390">
    <property type="entry name" value="Ribosomal_S4"/>
    <property type="match status" value="1"/>
</dbReference>
<evidence type="ECO:0000313" key="13">
    <source>
        <dbReference type="Proteomes" id="UP000054560"/>
    </source>
</evidence>
<evidence type="ECO:0000256" key="5">
    <source>
        <dbReference type="ARBA" id="ARBA00023242"/>
    </source>
</evidence>
<dbReference type="InterPro" id="IPR036986">
    <property type="entry name" value="S4_RNA-bd_sf"/>
</dbReference>
<dbReference type="PANTHER" id="PTHR11831">
    <property type="entry name" value="30S 40S RIBOSOMAL PROTEIN"/>
    <property type="match status" value="1"/>
</dbReference>
<dbReference type="GO" id="GO:0032040">
    <property type="term" value="C:small-subunit processome"/>
    <property type="evidence" value="ECO:0007669"/>
    <property type="project" value="TreeGrafter"/>
</dbReference>
<evidence type="ECO:0000259" key="10">
    <source>
        <dbReference type="SMART" id="SM00363"/>
    </source>
</evidence>
<dbReference type="eggNOG" id="KOG4655">
    <property type="taxonomic scope" value="Eukaryota"/>
</dbReference>
<evidence type="ECO:0000256" key="7">
    <source>
        <dbReference type="ARBA" id="ARBA00069727"/>
    </source>
</evidence>
<evidence type="ECO:0000256" key="1">
    <source>
        <dbReference type="ARBA" id="ARBA00004604"/>
    </source>
</evidence>
<evidence type="ECO:0000256" key="9">
    <source>
        <dbReference type="PROSITE-ProRule" id="PRU00182"/>
    </source>
</evidence>
<evidence type="ECO:0000256" key="3">
    <source>
        <dbReference type="ARBA" id="ARBA00022517"/>
    </source>
</evidence>
<dbReference type="PANTHER" id="PTHR11831:SF1">
    <property type="entry name" value="U3 SMALL NUCLEOLAR RIBONUCLEOPROTEIN PROTEIN IMP3"/>
    <property type="match status" value="1"/>
</dbReference>
<comment type="subcellular location">
    <subcellularLocation>
        <location evidence="1">Nucleus</location>
        <location evidence="1">Nucleolus</location>
    </subcellularLocation>
</comment>
<dbReference type="GO" id="GO:0034457">
    <property type="term" value="C:Mpp10 complex"/>
    <property type="evidence" value="ECO:0007669"/>
    <property type="project" value="TreeGrafter"/>
</dbReference>
<keyword evidence="4 9" id="KW-0694">RNA-binding</keyword>
<name>A0A0L0FSD2_9EUKA</name>
<reference evidence="12 13" key="1">
    <citation type="submission" date="2011-02" db="EMBL/GenBank/DDBJ databases">
        <title>The Genome Sequence of Sphaeroforma arctica JP610.</title>
        <authorList>
            <consortium name="The Broad Institute Genome Sequencing Platform"/>
            <person name="Russ C."/>
            <person name="Cuomo C."/>
            <person name="Young S.K."/>
            <person name="Zeng Q."/>
            <person name="Gargeya S."/>
            <person name="Alvarado L."/>
            <person name="Berlin A."/>
            <person name="Chapman S.B."/>
            <person name="Chen Z."/>
            <person name="Freedman E."/>
            <person name="Gellesch M."/>
            <person name="Goldberg J."/>
            <person name="Griggs A."/>
            <person name="Gujja S."/>
            <person name="Heilman E."/>
            <person name="Heiman D."/>
            <person name="Howarth C."/>
            <person name="Mehta T."/>
            <person name="Neiman D."/>
            <person name="Pearson M."/>
            <person name="Roberts A."/>
            <person name="Saif S."/>
            <person name="Shea T."/>
            <person name="Shenoy N."/>
            <person name="Sisk P."/>
            <person name="Stolte C."/>
            <person name="Sykes S."/>
            <person name="White J."/>
            <person name="Yandava C."/>
            <person name="Burger G."/>
            <person name="Gray M.W."/>
            <person name="Holland P.W.H."/>
            <person name="King N."/>
            <person name="Lang F.B.F."/>
            <person name="Roger A.J."/>
            <person name="Ruiz-Trillo I."/>
            <person name="Haas B."/>
            <person name="Nusbaum C."/>
            <person name="Birren B."/>
        </authorList>
    </citation>
    <scope>NUCLEOTIDE SEQUENCE [LARGE SCALE GENOMIC DNA]</scope>
    <source>
        <strain evidence="12 13">JP610</strain>
    </source>
</reference>
<accession>A0A0L0FSD2</accession>
<dbReference type="SMART" id="SM00363">
    <property type="entry name" value="S4"/>
    <property type="match status" value="1"/>
</dbReference>
<dbReference type="Pfam" id="PF00163">
    <property type="entry name" value="Ribosomal_S4"/>
    <property type="match status" value="1"/>
</dbReference>
<evidence type="ECO:0000256" key="4">
    <source>
        <dbReference type="ARBA" id="ARBA00022884"/>
    </source>
</evidence>
<dbReference type="Proteomes" id="UP000054560">
    <property type="component" value="Unassembled WGS sequence"/>
</dbReference>
<feature type="domain" description="RNA-binding S4" evidence="10">
    <location>
        <begin position="108"/>
        <end position="173"/>
    </location>
</feature>
<keyword evidence="3" id="KW-0690">Ribosome biogenesis</keyword>
<keyword evidence="5" id="KW-0539">Nucleus</keyword>
<dbReference type="EMBL" id="KQ242267">
    <property type="protein sequence ID" value="KNC79650.1"/>
    <property type="molecule type" value="Genomic_DNA"/>
</dbReference>
<organism evidence="12 13">
    <name type="scientific">Sphaeroforma arctica JP610</name>
    <dbReference type="NCBI Taxonomy" id="667725"/>
    <lineage>
        <taxon>Eukaryota</taxon>
        <taxon>Ichthyosporea</taxon>
        <taxon>Ichthyophonida</taxon>
        <taxon>Sphaeroforma</taxon>
    </lineage>
</organism>
<dbReference type="GO" id="GO:0019843">
    <property type="term" value="F:rRNA binding"/>
    <property type="evidence" value="ECO:0007669"/>
    <property type="project" value="InterPro"/>
</dbReference>
<evidence type="ECO:0000256" key="2">
    <source>
        <dbReference type="ARBA" id="ARBA00007465"/>
    </source>
</evidence>
<evidence type="ECO:0000256" key="6">
    <source>
        <dbReference type="ARBA" id="ARBA00023274"/>
    </source>
</evidence>
<dbReference type="GO" id="GO:0042274">
    <property type="term" value="P:ribosomal small subunit biogenesis"/>
    <property type="evidence" value="ECO:0007669"/>
    <property type="project" value="TreeGrafter"/>
</dbReference>
<dbReference type="AlphaFoldDB" id="A0A0L0FSD2"/>
<dbReference type="OrthoDB" id="10248812at2759"/>
<dbReference type="GO" id="GO:0006364">
    <property type="term" value="P:rRNA processing"/>
    <property type="evidence" value="ECO:0007669"/>
    <property type="project" value="TreeGrafter"/>
</dbReference>
<dbReference type="InterPro" id="IPR022801">
    <property type="entry name" value="Ribosomal_uS4"/>
</dbReference>
<dbReference type="SUPFAM" id="SSF55174">
    <property type="entry name" value="Alpha-L RNA-binding motif"/>
    <property type="match status" value="1"/>
</dbReference>
<dbReference type="GO" id="GO:0030515">
    <property type="term" value="F:snoRNA binding"/>
    <property type="evidence" value="ECO:0007669"/>
    <property type="project" value="TreeGrafter"/>
</dbReference>
<dbReference type="FunFam" id="3.10.290.10:FF:000006">
    <property type="entry name" value="U3 small nucleolar ribonucleoprotein IMP3"/>
    <property type="match status" value="1"/>
</dbReference>
<comment type="similarity">
    <text evidence="2">Belongs to the universal ribosomal protein uS4 family.</text>
</comment>
<protein>
    <recommendedName>
        <fullName evidence="7">U3 small nucleolar ribonucleoprotein protein IMP3</fullName>
    </recommendedName>
    <alternativeName>
        <fullName evidence="8">U3 small nucleolar ribonucleoprotein protein imp3</fullName>
    </alternativeName>
</protein>
<proteinExistence type="inferred from homology"/>
<dbReference type="RefSeq" id="XP_014153552.1">
    <property type="nucleotide sequence ID" value="XM_014298077.1"/>
</dbReference>
<dbReference type="STRING" id="667725.A0A0L0FSD2"/>
<dbReference type="CDD" id="cd00165">
    <property type="entry name" value="S4"/>
    <property type="match status" value="1"/>
</dbReference>
<dbReference type="Pfam" id="PF01479">
    <property type="entry name" value="S4"/>
    <property type="match status" value="1"/>
</dbReference>
<keyword evidence="13" id="KW-1185">Reference proteome</keyword>
<dbReference type="PROSITE" id="PS50889">
    <property type="entry name" value="S4"/>
    <property type="match status" value="1"/>
</dbReference>
<dbReference type="InterPro" id="IPR002942">
    <property type="entry name" value="S4_RNA-bd"/>
</dbReference>
<feature type="domain" description="Small ribosomal subunit protein uS4 N-terminal" evidence="11">
    <location>
        <begin position="4"/>
        <end position="107"/>
    </location>
</feature>
<evidence type="ECO:0000259" key="11">
    <source>
        <dbReference type="SMART" id="SM01390"/>
    </source>
</evidence>
<sequence>MVRKLKYHEQKLLKKVDFVQWKSDNNVREAEVIRRYQLTKRDDYVKYNKLCGHITALTTQLASMPADDPVRQDLTEALIEKLYNMGIITTKKSLAQTEKMTVSSFCRRRLPVVLVKVKMAQTIRDAVKLVEQGHVRVGPEMVTDPAFLVTRTMEDFVTWVDTSKVKRHVAKYNDQLDDFDLM</sequence>
<dbReference type="InterPro" id="IPR001912">
    <property type="entry name" value="Ribosomal_uS4_N"/>
</dbReference>
<dbReference type="GeneID" id="25908456"/>
<dbReference type="Gene3D" id="3.10.290.10">
    <property type="entry name" value="RNA-binding S4 domain"/>
    <property type="match status" value="1"/>
</dbReference>
<gene>
    <name evidence="12" type="ORF">SARC_07952</name>
</gene>
<evidence type="ECO:0000313" key="12">
    <source>
        <dbReference type="EMBL" id="KNC79650.1"/>
    </source>
</evidence>